<dbReference type="SUPFAM" id="SSF55785">
    <property type="entry name" value="PYP-like sensor domain (PAS domain)"/>
    <property type="match status" value="2"/>
</dbReference>
<evidence type="ECO:0000256" key="2">
    <source>
        <dbReference type="ARBA" id="ARBA00012438"/>
    </source>
</evidence>
<keyword evidence="10" id="KW-1185">Reference proteome</keyword>
<keyword evidence="4" id="KW-0808">Transferase</keyword>
<dbReference type="InterPro" id="IPR052162">
    <property type="entry name" value="Sensor_kinase/Photoreceptor"/>
</dbReference>
<dbReference type="InterPro" id="IPR035965">
    <property type="entry name" value="PAS-like_dom_sf"/>
</dbReference>
<feature type="domain" description="Histidine kinase" evidence="6">
    <location>
        <begin position="259"/>
        <end position="462"/>
    </location>
</feature>
<proteinExistence type="predicted"/>
<dbReference type="STRING" id="660517.SAMN04487946_103292"/>
<evidence type="ECO:0000256" key="4">
    <source>
        <dbReference type="ARBA" id="ARBA00022679"/>
    </source>
</evidence>
<name>A0A1H3FBF1_9EURY</name>
<comment type="catalytic activity">
    <reaction evidence="1">
        <text>ATP + protein L-histidine = ADP + protein N-phospho-L-histidine.</text>
        <dbReference type="EC" id="2.7.13.3"/>
    </reaction>
</comment>
<dbReference type="Proteomes" id="UP000199170">
    <property type="component" value="Unassembled WGS sequence"/>
</dbReference>
<dbReference type="SMART" id="SM00387">
    <property type="entry name" value="HATPase_c"/>
    <property type="match status" value="1"/>
</dbReference>
<protein>
    <recommendedName>
        <fullName evidence="2">histidine kinase</fullName>
        <ecNumber evidence="2">2.7.13.3</ecNumber>
    </recommendedName>
</protein>
<dbReference type="SUPFAM" id="SSF55874">
    <property type="entry name" value="ATPase domain of HSP90 chaperone/DNA topoisomerase II/histidine kinase"/>
    <property type="match status" value="1"/>
</dbReference>
<feature type="domain" description="PAC" evidence="8">
    <location>
        <begin position="78"/>
        <end position="128"/>
    </location>
</feature>
<evidence type="ECO:0000256" key="1">
    <source>
        <dbReference type="ARBA" id="ARBA00000085"/>
    </source>
</evidence>
<accession>A0A1H3FBF1</accession>
<dbReference type="OrthoDB" id="106630at2157"/>
<evidence type="ECO:0000313" key="9">
    <source>
        <dbReference type="EMBL" id="SDX88383.1"/>
    </source>
</evidence>
<dbReference type="SMART" id="SM00091">
    <property type="entry name" value="PAS"/>
    <property type="match status" value="2"/>
</dbReference>
<feature type="domain" description="PAS" evidence="7">
    <location>
        <begin position="10"/>
        <end position="73"/>
    </location>
</feature>
<dbReference type="Pfam" id="PF08447">
    <property type="entry name" value="PAS_3"/>
    <property type="match status" value="2"/>
</dbReference>
<dbReference type="InterPro" id="IPR013655">
    <property type="entry name" value="PAS_fold_3"/>
</dbReference>
<dbReference type="NCBIfam" id="TIGR00229">
    <property type="entry name" value="sensory_box"/>
    <property type="match status" value="2"/>
</dbReference>
<feature type="domain" description="PAC" evidence="8">
    <location>
        <begin position="204"/>
        <end position="255"/>
    </location>
</feature>
<sequence>MDRPDFTGILLDRAQDKVAVLDETGTFTYVSGAAKRLLGFDPDDLVGENAFEYIHPEDRETVVDAFEETIQAGSFADISVEYRHRSADGGWVWLESRMSNLSDAALDGFVVSSRDITRRIEAERERQATAERLEEIAAASGDVLWMFDADWSEVLFVNPAYEELYGRPVEELEGTPRTFLDTIHPEDVPQVEEAMDRLSSGTSVDIEYRVNPAEDYDRWVWVQAEPIVEDGDVRRITGFTRDVTDRRRRERQLYVMDNLLRHNLRNDLNVILGTATVIEDSIPEAAEQTAVIRRTGEALLESAEKGREIINIVTKRAARERLDLQGVVEDGLTDIRRRFEATNLEYDPRESCPVYVRPELRLCVIELLENAIRHAESDSPRVRISTRCWSDHAELVVEDEGSPIPQIEADVLEGNHEMSDVYHSSGLGFWLVYWAVEVSGGSVIVDSGESGNRITLRLPLADR</sequence>
<dbReference type="InterPro" id="IPR001610">
    <property type="entry name" value="PAC"/>
</dbReference>
<dbReference type="InterPro" id="IPR000700">
    <property type="entry name" value="PAS-assoc_C"/>
</dbReference>
<feature type="domain" description="PAS" evidence="7">
    <location>
        <begin position="129"/>
        <end position="202"/>
    </location>
</feature>
<dbReference type="PROSITE" id="PS50109">
    <property type="entry name" value="HIS_KIN"/>
    <property type="match status" value="1"/>
</dbReference>
<dbReference type="SMART" id="SM00086">
    <property type="entry name" value="PAC"/>
    <property type="match status" value="2"/>
</dbReference>
<dbReference type="PANTHER" id="PTHR43304">
    <property type="entry name" value="PHYTOCHROME-LIKE PROTEIN CPH1"/>
    <property type="match status" value="1"/>
</dbReference>
<dbReference type="InterPro" id="IPR005467">
    <property type="entry name" value="His_kinase_dom"/>
</dbReference>
<dbReference type="GO" id="GO:0004673">
    <property type="term" value="F:protein histidine kinase activity"/>
    <property type="evidence" value="ECO:0007669"/>
    <property type="project" value="UniProtKB-EC"/>
</dbReference>
<keyword evidence="3" id="KW-0597">Phosphoprotein</keyword>
<evidence type="ECO:0000313" key="10">
    <source>
        <dbReference type="Proteomes" id="UP000199170"/>
    </source>
</evidence>
<dbReference type="AlphaFoldDB" id="A0A1H3FBF1"/>
<dbReference type="PROSITE" id="PS50112">
    <property type="entry name" value="PAS"/>
    <property type="match status" value="2"/>
</dbReference>
<reference evidence="10" key="1">
    <citation type="submission" date="2016-10" db="EMBL/GenBank/DDBJ databases">
        <authorList>
            <person name="Varghese N."/>
            <person name="Submissions S."/>
        </authorList>
    </citation>
    <scope>NUCLEOTIDE SEQUENCE [LARGE SCALE GENOMIC DNA]</scope>
    <source>
        <strain evidence="10">CGMCC 1.10118</strain>
    </source>
</reference>
<evidence type="ECO:0000256" key="3">
    <source>
        <dbReference type="ARBA" id="ARBA00022553"/>
    </source>
</evidence>
<dbReference type="CDD" id="cd00130">
    <property type="entry name" value="PAS"/>
    <property type="match status" value="2"/>
</dbReference>
<dbReference type="InterPro" id="IPR000014">
    <property type="entry name" value="PAS"/>
</dbReference>
<dbReference type="CDD" id="cd16936">
    <property type="entry name" value="HATPase_RsbW-like"/>
    <property type="match status" value="1"/>
</dbReference>
<dbReference type="Gene3D" id="3.30.450.20">
    <property type="entry name" value="PAS domain"/>
    <property type="match status" value="2"/>
</dbReference>
<evidence type="ECO:0000259" key="7">
    <source>
        <dbReference type="PROSITE" id="PS50112"/>
    </source>
</evidence>
<evidence type="ECO:0000259" key="8">
    <source>
        <dbReference type="PROSITE" id="PS50113"/>
    </source>
</evidence>
<dbReference type="EMBL" id="FNPB01000003">
    <property type="protein sequence ID" value="SDX88383.1"/>
    <property type="molecule type" value="Genomic_DNA"/>
</dbReference>
<evidence type="ECO:0000259" key="6">
    <source>
        <dbReference type="PROSITE" id="PS50109"/>
    </source>
</evidence>
<dbReference type="Pfam" id="PF02518">
    <property type="entry name" value="HATPase_c"/>
    <property type="match status" value="1"/>
</dbReference>
<dbReference type="InterPro" id="IPR036890">
    <property type="entry name" value="HATPase_C_sf"/>
</dbReference>
<dbReference type="PROSITE" id="PS50113">
    <property type="entry name" value="PAC"/>
    <property type="match status" value="2"/>
</dbReference>
<dbReference type="EC" id="2.7.13.3" evidence="2"/>
<gene>
    <name evidence="9" type="ORF">SAMN04487946_103292</name>
</gene>
<dbReference type="PANTHER" id="PTHR43304:SF1">
    <property type="entry name" value="PAC DOMAIN-CONTAINING PROTEIN"/>
    <property type="match status" value="1"/>
</dbReference>
<evidence type="ECO:0000256" key="5">
    <source>
        <dbReference type="ARBA" id="ARBA00022777"/>
    </source>
</evidence>
<keyword evidence="5" id="KW-0418">Kinase</keyword>
<organism evidence="9 10">
    <name type="scientific">Halobellus clavatus</name>
    <dbReference type="NCBI Taxonomy" id="660517"/>
    <lineage>
        <taxon>Archaea</taxon>
        <taxon>Methanobacteriati</taxon>
        <taxon>Methanobacteriota</taxon>
        <taxon>Stenosarchaea group</taxon>
        <taxon>Halobacteria</taxon>
        <taxon>Halobacteriales</taxon>
        <taxon>Haloferacaceae</taxon>
        <taxon>Halobellus</taxon>
    </lineage>
</organism>
<dbReference type="InterPro" id="IPR003594">
    <property type="entry name" value="HATPase_dom"/>
</dbReference>
<dbReference type="RefSeq" id="WP_175454581.1">
    <property type="nucleotide sequence ID" value="NZ_FNPB01000003.1"/>
</dbReference>
<dbReference type="Gene3D" id="3.30.565.10">
    <property type="entry name" value="Histidine kinase-like ATPase, C-terminal domain"/>
    <property type="match status" value="1"/>
</dbReference>